<name>X1TW83_9ZZZZ</name>
<dbReference type="AlphaFoldDB" id="X1TW83"/>
<protein>
    <submittedName>
        <fullName evidence="1">Uncharacterized protein</fullName>
    </submittedName>
</protein>
<dbReference type="EMBL" id="BARW01008427">
    <property type="protein sequence ID" value="GAI84304.1"/>
    <property type="molecule type" value="Genomic_DNA"/>
</dbReference>
<evidence type="ECO:0000313" key="1">
    <source>
        <dbReference type="EMBL" id="GAI84304.1"/>
    </source>
</evidence>
<proteinExistence type="predicted"/>
<reference evidence="1" key="1">
    <citation type="journal article" date="2014" name="Front. Microbiol.">
        <title>High frequency of phylogenetically diverse reductive dehalogenase-homologous genes in deep subseafloor sedimentary metagenomes.</title>
        <authorList>
            <person name="Kawai M."/>
            <person name="Futagami T."/>
            <person name="Toyoda A."/>
            <person name="Takaki Y."/>
            <person name="Nishi S."/>
            <person name="Hori S."/>
            <person name="Arai W."/>
            <person name="Tsubouchi T."/>
            <person name="Morono Y."/>
            <person name="Uchiyama I."/>
            <person name="Ito T."/>
            <person name="Fujiyama A."/>
            <person name="Inagaki F."/>
            <person name="Takami H."/>
        </authorList>
    </citation>
    <scope>NUCLEOTIDE SEQUENCE</scope>
    <source>
        <strain evidence="1">Expedition CK06-06</strain>
    </source>
</reference>
<sequence length="72" mass="8041">FKVDEPLSPYPLGLLTQKSKYILRGGYSPLKNVVFIGQVSYGTEEHLNIGKESYQRSEGEACIEYTLSSVPD</sequence>
<feature type="non-terminal residue" evidence="1">
    <location>
        <position position="1"/>
    </location>
</feature>
<gene>
    <name evidence="1" type="ORF">S12H4_17271</name>
</gene>
<comment type="caution">
    <text evidence="1">The sequence shown here is derived from an EMBL/GenBank/DDBJ whole genome shotgun (WGS) entry which is preliminary data.</text>
</comment>
<organism evidence="1">
    <name type="scientific">marine sediment metagenome</name>
    <dbReference type="NCBI Taxonomy" id="412755"/>
    <lineage>
        <taxon>unclassified sequences</taxon>
        <taxon>metagenomes</taxon>
        <taxon>ecological metagenomes</taxon>
    </lineage>
</organism>
<accession>X1TW83</accession>